<dbReference type="Pfam" id="PF11969">
    <property type="entry name" value="DcpS_C"/>
    <property type="match status" value="1"/>
</dbReference>
<reference evidence="2 3" key="1">
    <citation type="journal article" date="2013" name="BMC Genomics">
        <title>Genome sequencing and comparative genomics of honey bee microsporidia, Nosema apis reveal novel insights into host-parasite interactions.</title>
        <authorList>
            <person name="Chen Yp."/>
            <person name="Pettis J.S."/>
            <person name="Zhao Y."/>
            <person name="Liu X."/>
            <person name="Tallon L.J."/>
            <person name="Sadzewicz L.D."/>
            <person name="Li R."/>
            <person name="Zheng H."/>
            <person name="Huang S."/>
            <person name="Zhang X."/>
            <person name="Hamilton M.C."/>
            <person name="Pernal S.F."/>
            <person name="Melathopoulos A.P."/>
            <person name="Yan X."/>
            <person name="Evans J.D."/>
        </authorList>
    </citation>
    <scope>NUCLEOTIDE SEQUENCE [LARGE SCALE GENOMIC DNA]</scope>
    <source>
        <strain evidence="2 3">BRL 01</strain>
    </source>
</reference>
<dbReference type="InterPro" id="IPR036265">
    <property type="entry name" value="HIT-like_sf"/>
</dbReference>
<dbReference type="InterPro" id="IPR011145">
    <property type="entry name" value="Scavenger_mRNA_decap_enz_N"/>
</dbReference>
<sequence>MLFQNFKLKETSNDVQNVYFFGLINNVPAIYIFPFKKINNEEFFKISNEKNELINQNDIYYVYSTFIPLSFKYRLVYPATTEHLIKYNLKMIFKKETYAEYLQQSEKMSLNWIKNIFEGKTNEKIYYQDECMVLINNYKWDGLNVNNIQLLIIFKNSNLKSIRDLDSVELLYNAKNIIIQNIKNFGLTYNDIVCFFHYKPTYDHLHLHICNINLEGDPSMSVTRARLLEDVIYNIELDKNYYKRDIWHSMKKINISTKF</sequence>
<dbReference type="PANTHER" id="PTHR12978:SF0">
    <property type="entry name" value="M7GPPPX DIPHOSPHATASE"/>
    <property type="match status" value="1"/>
</dbReference>
<dbReference type="Gene3D" id="3.30.428.10">
    <property type="entry name" value="HIT-like"/>
    <property type="match status" value="1"/>
</dbReference>
<dbReference type="GO" id="GO:0000340">
    <property type="term" value="F:RNA 7-methylguanosine cap binding"/>
    <property type="evidence" value="ECO:0007669"/>
    <property type="project" value="TreeGrafter"/>
</dbReference>
<dbReference type="VEuPathDB" id="MicrosporidiaDB:NAPIS_ORF00819"/>
<dbReference type="GO" id="GO:0000932">
    <property type="term" value="C:P-body"/>
    <property type="evidence" value="ECO:0007669"/>
    <property type="project" value="TreeGrafter"/>
</dbReference>
<protein>
    <submittedName>
        <fullName evidence="2">Scavenger mrna-decapping enzyme</fullName>
    </submittedName>
</protein>
<dbReference type="EMBL" id="KE647117">
    <property type="protein sequence ID" value="EQB61625.1"/>
    <property type="molecule type" value="Genomic_DNA"/>
</dbReference>
<dbReference type="PANTHER" id="PTHR12978">
    <property type="entry name" value="HISTIDINE TRIAD HIT PROTEIN MEMBER"/>
    <property type="match status" value="1"/>
</dbReference>
<gene>
    <name evidence="2" type="ORF">NAPIS_ORF00819</name>
</gene>
<comment type="similarity">
    <text evidence="1">Belongs to the HIT family.</text>
</comment>
<dbReference type="OrthoDB" id="10264956at2759"/>
<evidence type="ECO:0000256" key="1">
    <source>
        <dbReference type="ARBA" id="ARBA00010208"/>
    </source>
</evidence>
<dbReference type="InterPro" id="IPR008594">
    <property type="entry name" value="DcpS/DCS2"/>
</dbReference>
<dbReference type="GO" id="GO:0005634">
    <property type="term" value="C:nucleus"/>
    <property type="evidence" value="ECO:0007669"/>
    <property type="project" value="TreeGrafter"/>
</dbReference>
<dbReference type="Gene3D" id="3.30.200.40">
    <property type="entry name" value="Scavenger mRNA decapping enzyme, N-terminal domain"/>
    <property type="match status" value="1"/>
</dbReference>
<dbReference type="GO" id="GO:0000290">
    <property type="term" value="P:deadenylation-dependent decapping of nuclear-transcribed mRNA"/>
    <property type="evidence" value="ECO:0007669"/>
    <property type="project" value="InterPro"/>
</dbReference>
<organism evidence="2 3">
    <name type="scientific">Vairimorpha apis BRL 01</name>
    <dbReference type="NCBI Taxonomy" id="1037528"/>
    <lineage>
        <taxon>Eukaryota</taxon>
        <taxon>Fungi</taxon>
        <taxon>Fungi incertae sedis</taxon>
        <taxon>Microsporidia</taxon>
        <taxon>Nosematidae</taxon>
        <taxon>Vairimorpha</taxon>
    </lineage>
</organism>
<evidence type="ECO:0000313" key="2">
    <source>
        <dbReference type="EMBL" id="EQB61625.1"/>
    </source>
</evidence>
<dbReference type="GO" id="GO:0016787">
    <property type="term" value="F:hydrolase activity"/>
    <property type="evidence" value="ECO:0007669"/>
    <property type="project" value="InterPro"/>
</dbReference>
<dbReference type="Proteomes" id="UP000053780">
    <property type="component" value="Unassembled WGS sequence"/>
</dbReference>
<evidence type="ECO:0000313" key="3">
    <source>
        <dbReference type="Proteomes" id="UP000053780"/>
    </source>
</evidence>
<dbReference type="SUPFAM" id="SSF54197">
    <property type="entry name" value="HIT-like"/>
    <property type="match status" value="1"/>
</dbReference>
<name>T0MKV0_9MICR</name>
<dbReference type="Pfam" id="PF05652">
    <property type="entry name" value="DcpS"/>
    <property type="match status" value="1"/>
</dbReference>
<accession>T0MKV0</accession>
<dbReference type="AlphaFoldDB" id="T0MKV0"/>
<dbReference type="HOGENOM" id="CLU_041045_1_0_1"/>
<proteinExistence type="inferred from homology"/>
<dbReference type="SUPFAM" id="SSF102860">
    <property type="entry name" value="mRNA decapping enzyme DcpS N-terminal domain"/>
    <property type="match status" value="1"/>
</dbReference>
<keyword evidence="3" id="KW-1185">Reference proteome</keyword>